<sequence>MSGVFGWLSGRGARMSRRSVLCGAVLVAVSGALVAASAVPAGGVAAEIVAVSEPIPAPPVDQDLVVSFTGDNILGTDDNFSSATSLPTVWAQNGRRPDFFFQNVRRYFDTDDLTVANFEVALTDRLTKRYKGEGEVYHFHGSPALAATLPAGGIDVVTVSNNHTFDYGQTGFDDTLAALRGAGVPFFGTGYAGEGSDYDYRHLATVKGVRFGFVGYQAWTDDADMRRKLVSDIKALRADGADVVIPFMHWGIESEHQPYGVQTELAHLAIDSGADLVVGTHPHVIQSMEIYRGKLIAYSFGNFSFGGNSNPTDKRTFILQTRFRMSGEQVRGVDFKVIPTRVSRTESYNDYVPTPYPAGEKEQVLDFINEISPTLHGRATDAFVPVVGRG</sequence>
<feature type="domain" description="Capsule synthesis protein CapA" evidence="2">
    <location>
        <begin position="65"/>
        <end position="307"/>
    </location>
</feature>
<dbReference type="PANTHER" id="PTHR33393">
    <property type="entry name" value="POLYGLUTAMINE SYNTHESIS ACCESSORY PROTEIN RV0574C-RELATED"/>
    <property type="match status" value="1"/>
</dbReference>
<dbReference type="Pfam" id="PF09587">
    <property type="entry name" value="PGA_cap"/>
    <property type="match status" value="1"/>
</dbReference>
<dbReference type="SMART" id="SM00854">
    <property type="entry name" value="PGA_cap"/>
    <property type="match status" value="1"/>
</dbReference>
<dbReference type="SUPFAM" id="SSF56300">
    <property type="entry name" value="Metallo-dependent phosphatases"/>
    <property type="match status" value="1"/>
</dbReference>
<comment type="similarity">
    <text evidence="1">Belongs to the CapA family.</text>
</comment>
<dbReference type="InterPro" id="IPR019079">
    <property type="entry name" value="Capsule_synth_CapA"/>
</dbReference>
<reference evidence="3 4" key="1">
    <citation type="submission" date="2020-01" db="EMBL/GenBank/DDBJ databases">
        <title>Investigation of new actinobacteria for the biodesulphurisation of diesel fuel.</title>
        <authorList>
            <person name="Athi Narayanan S.M."/>
        </authorList>
    </citation>
    <scope>NUCLEOTIDE SEQUENCE [LARGE SCALE GENOMIC DNA]</scope>
    <source>
        <strain evidence="3 4">213E</strain>
    </source>
</reference>
<keyword evidence="4" id="KW-1185">Reference proteome</keyword>
<dbReference type="GO" id="GO:0006508">
    <property type="term" value="P:proteolysis"/>
    <property type="evidence" value="ECO:0007669"/>
    <property type="project" value="InterPro"/>
</dbReference>
<organism evidence="3 4">
    <name type="scientific">Gordonia desulfuricans</name>
    <dbReference type="NCBI Taxonomy" id="89051"/>
    <lineage>
        <taxon>Bacteria</taxon>
        <taxon>Bacillati</taxon>
        <taxon>Actinomycetota</taxon>
        <taxon>Actinomycetes</taxon>
        <taxon>Mycobacteriales</taxon>
        <taxon>Gordoniaceae</taxon>
        <taxon>Gordonia</taxon>
    </lineage>
</organism>
<evidence type="ECO:0000256" key="1">
    <source>
        <dbReference type="ARBA" id="ARBA00005662"/>
    </source>
</evidence>
<evidence type="ECO:0000259" key="2">
    <source>
        <dbReference type="SMART" id="SM00854"/>
    </source>
</evidence>
<dbReference type="InterPro" id="IPR006311">
    <property type="entry name" value="TAT_signal"/>
</dbReference>
<evidence type="ECO:0000313" key="3">
    <source>
        <dbReference type="EMBL" id="NDK91954.1"/>
    </source>
</evidence>
<accession>A0A7K3LUN8</accession>
<dbReference type="GO" id="GO:0004190">
    <property type="term" value="F:aspartic-type endopeptidase activity"/>
    <property type="evidence" value="ECO:0007669"/>
    <property type="project" value="InterPro"/>
</dbReference>
<dbReference type="InterPro" id="IPR001969">
    <property type="entry name" value="Aspartic_peptidase_AS"/>
</dbReference>
<protein>
    <submittedName>
        <fullName evidence="3">CapA family protein</fullName>
    </submittedName>
</protein>
<dbReference type="EMBL" id="JAADZU010000091">
    <property type="protein sequence ID" value="NDK91954.1"/>
    <property type="molecule type" value="Genomic_DNA"/>
</dbReference>
<dbReference type="PROSITE" id="PS51318">
    <property type="entry name" value="TAT"/>
    <property type="match status" value="1"/>
</dbReference>
<dbReference type="CDD" id="cd07381">
    <property type="entry name" value="MPP_CapA"/>
    <property type="match status" value="1"/>
</dbReference>
<proteinExistence type="inferred from homology"/>
<name>A0A7K3LUN8_9ACTN</name>
<dbReference type="Gene3D" id="3.60.21.10">
    <property type="match status" value="1"/>
</dbReference>
<evidence type="ECO:0000313" key="4">
    <source>
        <dbReference type="Proteomes" id="UP000466307"/>
    </source>
</evidence>
<dbReference type="PANTHER" id="PTHR33393:SF13">
    <property type="entry name" value="PGA BIOSYNTHESIS PROTEIN CAPA"/>
    <property type="match status" value="1"/>
</dbReference>
<dbReference type="PROSITE" id="PS00141">
    <property type="entry name" value="ASP_PROTEASE"/>
    <property type="match status" value="1"/>
</dbReference>
<dbReference type="Proteomes" id="UP000466307">
    <property type="component" value="Unassembled WGS sequence"/>
</dbReference>
<dbReference type="InterPro" id="IPR029052">
    <property type="entry name" value="Metallo-depent_PP-like"/>
</dbReference>
<dbReference type="InterPro" id="IPR052169">
    <property type="entry name" value="CW_Biosynth-Accessory"/>
</dbReference>
<dbReference type="AlphaFoldDB" id="A0A7K3LUN8"/>
<gene>
    <name evidence="3" type="ORF">GYA93_20630</name>
</gene>
<comment type="caution">
    <text evidence="3">The sequence shown here is derived from an EMBL/GenBank/DDBJ whole genome shotgun (WGS) entry which is preliminary data.</text>
</comment>